<keyword evidence="3" id="KW-0472">Membrane</keyword>
<dbReference type="InterPro" id="IPR008963">
    <property type="entry name" value="Purple_acid_Pase-like_N"/>
</dbReference>
<evidence type="ECO:0000259" key="5">
    <source>
        <dbReference type="Pfam" id="PF16656"/>
    </source>
</evidence>
<evidence type="ECO:0000256" key="2">
    <source>
        <dbReference type="SAM" id="MobiDB-lite"/>
    </source>
</evidence>
<dbReference type="Gene3D" id="3.60.21.10">
    <property type="match status" value="1"/>
</dbReference>
<evidence type="ECO:0000256" key="3">
    <source>
        <dbReference type="SAM" id="Phobius"/>
    </source>
</evidence>
<feature type="domain" description="Calcineurin-like phosphoesterase" evidence="4">
    <location>
        <begin position="526"/>
        <end position="787"/>
    </location>
</feature>
<proteinExistence type="predicted"/>
<keyword evidence="3" id="KW-1133">Transmembrane helix</keyword>
<dbReference type="Pfam" id="PF00149">
    <property type="entry name" value="Metallophos"/>
    <property type="match status" value="1"/>
</dbReference>
<feature type="region of interest" description="Disordered" evidence="2">
    <location>
        <begin position="1071"/>
        <end position="1105"/>
    </location>
</feature>
<dbReference type="AlphaFoldDB" id="A0A344TMC9"/>
<sequence>MLLLPVVTAYLLILNALFIQSLTLHTMKTFSISLGKFFFLFLITIISIDTLAQTTFVPFKSTGWKYRTSNQEPATFGSGTWKTNAYSDAAWASGQATLGYEDGGGGTPTHPLNTWVWPYSASRTGTNSSKTHYFRKTFNVGNFNDYTAYRIKTWCDDGLVAYLNGREIFRLNMPATTIDSLTSAVVAPPNDSIYKDTTVYIPTDLLNGTNIIAVEVHQAGNSIDRYFDLSIEGITAPTTCPEWPVAFKSTGWKYRTANQEPTTFGNGTWKTNAYSDAAWASGQATLGYDDGTPTHIINTWVWPYSASRTGNNSSKTHYFRKCFNITDKSTYTGYRIKTWCDDGLVAYLNGREIFRLNMPATTIDSLTSAIVAPPNDSIYKDTTVYIPADLLNGTNVIAVEVHQSGSSIDRYFDLSIEGVGGCPSATLVRQPYLQIGTPTSVIVRWKTNVATNSKVKYGTDPNNLNLQATLPATTVEHIVPLTGLSPNTKYYYSVGYTCGMAETTLASGTDYYYYSMPNNNTTDSLRLWILGDVCSNNPLGLPSVTDGTRRQVNVRNAYMNYLGNKRLHGILFGGDNSKLEGFDGTDTALDYNLFPVYPNQFRNTVSWISLGNHDYGYRPYADSTIAGYNAFSYPTLAEAGGVPSASKGYYSFDLGDVHIIMLNPYHPDAFLTRGAIPGCTGGGWLCLTSYPMSMFLLKFDDPANRLNIFNQLQQVKWLKADLAATTKKWKIVLFHTPPYTKGTHDSDAPSTAWDKPEGELKIMRELLVPVLEQYKVDLIVTSHTHAYDRSFLMQGVTGTPTQAQFRSNPSQLLQNWSGTYGPSSKPYIKNSPYNGAVHVVTGNAGRGATPGAGDGKETSVNKPHPVMFYSDSTDALLSTGGSVELVINQNRLDVRYLKLVDDNSLSSTPPYTIKDQFTIMKDVNKKTTYNNPTLPLNLTASWEGNYSWKILGGGSLPNTTKGITVSPVTNTTYIVNDGYNGGNGFLADTFIVIVNNCPPTITLNTTIPTSTVYQASQWIKGTNTNIITPSATVEYRAGYIELKPTGAGTAFLATPSSGHYFLAVPVGCNPGGGGSSDQPSSPTQKVSEGIVPPNTNSIKKKRIEP</sequence>
<dbReference type="EMBL" id="CP030850">
    <property type="protein sequence ID" value="AXE19800.1"/>
    <property type="molecule type" value="Genomic_DNA"/>
</dbReference>
<dbReference type="PANTHER" id="PTHR22953:SF153">
    <property type="entry name" value="PURPLE ACID PHOSPHATASE"/>
    <property type="match status" value="1"/>
</dbReference>
<accession>A0A344TMC9</accession>
<dbReference type="InterPro" id="IPR004843">
    <property type="entry name" value="Calcineurin-like_PHP"/>
</dbReference>
<dbReference type="SUPFAM" id="SSF56300">
    <property type="entry name" value="Metallo-dependent phosphatases"/>
    <property type="match status" value="1"/>
</dbReference>
<feature type="transmembrane region" description="Helical" evidence="3">
    <location>
        <begin position="37"/>
        <end position="59"/>
    </location>
</feature>
<evidence type="ECO:0000256" key="1">
    <source>
        <dbReference type="ARBA" id="ARBA00022729"/>
    </source>
</evidence>
<dbReference type="Pfam" id="PF16656">
    <property type="entry name" value="Pur_ac_phosph_N"/>
    <property type="match status" value="1"/>
</dbReference>
<feature type="transmembrane region" description="Helical" evidence="3">
    <location>
        <begin position="6"/>
        <end position="25"/>
    </location>
</feature>
<dbReference type="Proteomes" id="UP000251993">
    <property type="component" value="Chromosome"/>
</dbReference>
<dbReference type="SUPFAM" id="SSF49363">
    <property type="entry name" value="Purple acid phosphatase, N-terminal domain"/>
    <property type="match status" value="1"/>
</dbReference>
<keyword evidence="3" id="KW-0812">Transmembrane</keyword>
<dbReference type="InterPro" id="IPR015914">
    <property type="entry name" value="PAPs_N"/>
</dbReference>
<dbReference type="InterPro" id="IPR039331">
    <property type="entry name" value="PAPs-like"/>
</dbReference>
<dbReference type="GO" id="GO:0003993">
    <property type="term" value="F:acid phosphatase activity"/>
    <property type="evidence" value="ECO:0007669"/>
    <property type="project" value="InterPro"/>
</dbReference>
<reference evidence="6 7" key="1">
    <citation type="submission" date="2018-07" db="EMBL/GenBank/DDBJ databases">
        <title>Genome sequencing of Runella.</title>
        <authorList>
            <person name="Baek M.-G."/>
            <person name="Yi H."/>
        </authorList>
    </citation>
    <scope>NUCLEOTIDE SEQUENCE [LARGE SCALE GENOMIC DNA]</scope>
    <source>
        <strain evidence="6 7">HYN0085</strain>
    </source>
</reference>
<protein>
    <submittedName>
        <fullName evidence="6">Uncharacterized protein</fullName>
    </submittedName>
</protein>
<dbReference type="PANTHER" id="PTHR22953">
    <property type="entry name" value="ACID PHOSPHATASE RELATED"/>
    <property type="match status" value="1"/>
</dbReference>
<evidence type="ECO:0000313" key="6">
    <source>
        <dbReference type="EMBL" id="AXE19800.1"/>
    </source>
</evidence>
<dbReference type="KEGG" id="run:DR864_19660"/>
<gene>
    <name evidence="6" type="ORF">DR864_19660</name>
</gene>
<feature type="domain" description="Purple acid phosphatase N-terminal" evidence="5">
    <location>
        <begin position="430"/>
        <end position="497"/>
    </location>
</feature>
<name>A0A344TMC9_9BACT</name>
<dbReference type="InterPro" id="IPR029052">
    <property type="entry name" value="Metallo-depent_PP-like"/>
</dbReference>
<keyword evidence="7" id="KW-1185">Reference proteome</keyword>
<dbReference type="GO" id="GO:0046872">
    <property type="term" value="F:metal ion binding"/>
    <property type="evidence" value="ECO:0007669"/>
    <property type="project" value="InterPro"/>
</dbReference>
<dbReference type="Gene3D" id="2.60.120.260">
    <property type="entry name" value="Galactose-binding domain-like"/>
    <property type="match status" value="2"/>
</dbReference>
<evidence type="ECO:0000313" key="7">
    <source>
        <dbReference type="Proteomes" id="UP000251993"/>
    </source>
</evidence>
<evidence type="ECO:0000259" key="4">
    <source>
        <dbReference type="Pfam" id="PF00149"/>
    </source>
</evidence>
<keyword evidence="1" id="KW-0732">Signal</keyword>
<organism evidence="6 7">
    <name type="scientific">Runella rosea</name>
    <dbReference type="NCBI Taxonomy" id="2259595"/>
    <lineage>
        <taxon>Bacteria</taxon>
        <taxon>Pseudomonadati</taxon>
        <taxon>Bacteroidota</taxon>
        <taxon>Cytophagia</taxon>
        <taxon>Cytophagales</taxon>
        <taxon>Spirosomataceae</taxon>
        <taxon>Runella</taxon>
    </lineage>
</organism>
<dbReference type="OrthoDB" id="9809781at2"/>